<dbReference type="InterPro" id="IPR017978">
    <property type="entry name" value="GPCR_3_C"/>
</dbReference>
<dbReference type="OrthoDB" id="5527222at2759"/>
<comment type="caution">
    <text evidence="7">The sequence shown here is derived from an EMBL/GenBank/DDBJ whole genome shotgun (WGS) entry which is preliminary data.</text>
</comment>
<evidence type="ECO:0000313" key="8">
    <source>
        <dbReference type="Proteomes" id="UP001140094"/>
    </source>
</evidence>
<name>A0A9W8HX47_9FUNG</name>
<evidence type="ECO:0000256" key="4">
    <source>
        <dbReference type="ARBA" id="ARBA00023136"/>
    </source>
</evidence>
<feature type="transmembrane region" description="Helical" evidence="5">
    <location>
        <begin position="180"/>
        <end position="203"/>
    </location>
</feature>
<organism evidence="7 8">
    <name type="scientific">Coemansia guatemalensis</name>
    <dbReference type="NCBI Taxonomy" id="2761395"/>
    <lineage>
        <taxon>Eukaryota</taxon>
        <taxon>Fungi</taxon>
        <taxon>Fungi incertae sedis</taxon>
        <taxon>Zoopagomycota</taxon>
        <taxon>Kickxellomycotina</taxon>
        <taxon>Kickxellomycetes</taxon>
        <taxon>Kickxellales</taxon>
        <taxon>Kickxellaceae</taxon>
        <taxon>Coemansia</taxon>
    </lineage>
</organism>
<evidence type="ECO:0000313" key="7">
    <source>
        <dbReference type="EMBL" id="KAJ2795621.1"/>
    </source>
</evidence>
<reference evidence="7" key="1">
    <citation type="submission" date="2022-07" db="EMBL/GenBank/DDBJ databases">
        <title>Phylogenomic reconstructions and comparative analyses of Kickxellomycotina fungi.</title>
        <authorList>
            <person name="Reynolds N.K."/>
            <person name="Stajich J.E."/>
            <person name="Barry K."/>
            <person name="Grigoriev I.V."/>
            <person name="Crous P."/>
            <person name="Smith M.E."/>
        </authorList>
    </citation>
    <scope>NUCLEOTIDE SEQUENCE</scope>
    <source>
        <strain evidence="7">NRRL 1565</strain>
    </source>
</reference>
<evidence type="ECO:0000256" key="1">
    <source>
        <dbReference type="ARBA" id="ARBA00004141"/>
    </source>
</evidence>
<feature type="transmembrane region" description="Helical" evidence="5">
    <location>
        <begin position="101"/>
        <end position="127"/>
    </location>
</feature>
<feature type="transmembrane region" description="Helical" evidence="5">
    <location>
        <begin position="223"/>
        <end position="242"/>
    </location>
</feature>
<evidence type="ECO:0000256" key="2">
    <source>
        <dbReference type="ARBA" id="ARBA00022692"/>
    </source>
</evidence>
<proteinExistence type="predicted"/>
<keyword evidence="4 5" id="KW-0472">Membrane</keyword>
<dbReference type="Proteomes" id="UP001140094">
    <property type="component" value="Unassembled WGS sequence"/>
</dbReference>
<keyword evidence="2 5" id="KW-0812">Transmembrane</keyword>
<feature type="transmembrane region" description="Helical" evidence="5">
    <location>
        <begin position="6"/>
        <end position="24"/>
    </location>
</feature>
<evidence type="ECO:0000259" key="6">
    <source>
        <dbReference type="Pfam" id="PF00003"/>
    </source>
</evidence>
<dbReference type="GO" id="GO:0004930">
    <property type="term" value="F:G protein-coupled receptor activity"/>
    <property type="evidence" value="ECO:0007669"/>
    <property type="project" value="InterPro"/>
</dbReference>
<feature type="domain" description="G-protein coupled receptors family 3 profile" evidence="6">
    <location>
        <begin position="3"/>
        <end position="202"/>
    </location>
</feature>
<feature type="transmembrane region" description="Helical" evidence="5">
    <location>
        <begin position="31"/>
        <end position="48"/>
    </location>
</feature>
<sequence>MAACGTIYGLTAIMLVYAWCNYNYRPIKAKNLVWITLIYISGILWFVGNIAANGHVWVTGFWSHCKPLIIWLRVMFCFMYASLIIVRFFALDRVFNQRKPFTTWGSLIVGAIVVVVNVIYCLVNQLVSDSLTVEYRADAIVCNVTQGFRIGAIVYQWVQWAGCAVLIYRLRNIQSSFNEFRESIAIFLVAIALLIESTVTYIAFEFYSLQLGHRIQKTVTDTIAANIIIWLIIGQPVFMSIFRRREYEKKWIDRLANDSSKTAYEFTSNPNGDTTFAKINNHDDSVFDASQLNFGANDTIRSAGSGDQAEFIDPGSLRTDSTVHGQEMRDDENLPIALRTNLHIRRPMLNNPSLFANGYPGRLQNNRHMI</sequence>
<evidence type="ECO:0000256" key="5">
    <source>
        <dbReference type="SAM" id="Phobius"/>
    </source>
</evidence>
<dbReference type="GO" id="GO:0016020">
    <property type="term" value="C:membrane"/>
    <property type="evidence" value="ECO:0007669"/>
    <property type="project" value="UniProtKB-SubCell"/>
</dbReference>
<feature type="transmembrane region" description="Helical" evidence="5">
    <location>
        <begin position="68"/>
        <end position="89"/>
    </location>
</feature>
<dbReference type="AlphaFoldDB" id="A0A9W8HX47"/>
<keyword evidence="3 5" id="KW-1133">Transmembrane helix</keyword>
<feature type="transmembrane region" description="Helical" evidence="5">
    <location>
        <begin position="147"/>
        <end position="168"/>
    </location>
</feature>
<gene>
    <name evidence="7" type="ORF">H4R20_005817</name>
</gene>
<comment type="subcellular location">
    <subcellularLocation>
        <location evidence="1">Membrane</location>
        <topology evidence="1">Multi-pass membrane protein</topology>
    </subcellularLocation>
</comment>
<evidence type="ECO:0000256" key="3">
    <source>
        <dbReference type="ARBA" id="ARBA00022989"/>
    </source>
</evidence>
<accession>A0A9W8HX47</accession>
<keyword evidence="8" id="KW-1185">Reference proteome</keyword>
<protein>
    <recommendedName>
        <fullName evidence="6">G-protein coupled receptors family 3 profile domain-containing protein</fullName>
    </recommendedName>
</protein>
<dbReference type="EMBL" id="JANBUO010002136">
    <property type="protein sequence ID" value="KAJ2795621.1"/>
    <property type="molecule type" value="Genomic_DNA"/>
</dbReference>
<dbReference type="Pfam" id="PF00003">
    <property type="entry name" value="7tm_3"/>
    <property type="match status" value="1"/>
</dbReference>